<keyword evidence="5" id="KW-1185">Reference proteome</keyword>
<dbReference type="InterPro" id="IPR009430">
    <property type="entry name" value="GvpL/GvpF"/>
</dbReference>
<dbReference type="STRING" id="927083.DB32_007340"/>
<evidence type="ECO:0000256" key="3">
    <source>
        <dbReference type="ARBA" id="ARBA00035643"/>
    </source>
</evidence>
<reference evidence="4 5" key="1">
    <citation type="submission" date="2015-03" db="EMBL/GenBank/DDBJ databases">
        <title>Genome assembly of Sandaracinus amylolyticus DSM 53668.</title>
        <authorList>
            <person name="Sharma G."/>
            <person name="Subramanian S."/>
        </authorList>
    </citation>
    <scope>NUCLEOTIDE SEQUENCE [LARGE SCALE GENOMIC DNA]</scope>
    <source>
        <strain evidence="4 5">DSM 53668</strain>
    </source>
</reference>
<dbReference type="PANTHER" id="PTHR36852">
    <property type="entry name" value="PROTEIN GVPL 2"/>
    <property type="match status" value="1"/>
</dbReference>
<evidence type="ECO:0000256" key="1">
    <source>
        <dbReference type="ARBA" id="ARBA00022987"/>
    </source>
</evidence>
<dbReference type="PANTHER" id="PTHR36852:SF1">
    <property type="entry name" value="PROTEIN GVPL 2"/>
    <property type="match status" value="1"/>
</dbReference>
<evidence type="ECO:0000313" key="5">
    <source>
        <dbReference type="Proteomes" id="UP000034883"/>
    </source>
</evidence>
<dbReference type="EMBL" id="CP011125">
    <property type="protein sequence ID" value="AKF10191.1"/>
    <property type="molecule type" value="Genomic_DNA"/>
</dbReference>
<keyword evidence="1" id="KW-0304">Gas vesicle</keyword>
<protein>
    <submittedName>
        <fullName evidence="4">Gas vesicle synthesis protein</fullName>
    </submittedName>
</protein>
<name>A0A0F6YN94_9BACT</name>
<comment type="subcellular location">
    <subcellularLocation>
        <location evidence="2">Gas vesicle</location>
    </subcellularLocation>
</comment>
<sequence length="261" mass="28308">MGGGEMKGRAIYAYCIVAGVSPDRLERAPRGVPDGSPPRLLSIADGIDLVIADVDASAWSEDVITAGLRDIDWVSERALRHEEMVSFFLDADALVPMKAFTIFRSEARARDHVREREASVRAAIDRVGGCVEWGVRMRFDERAARVARERDAAAQKPASGAAFLARKKQIADATRGARVEAAEVASAIVERLAAPARAHLRIPPPEGSPTQLVAEAALLVPHDAQAELERIAEEARAELARYGVDLELNGPWAPYHFSRGA</sequence>
<dbReference type="Pfam" id="PF06386">
    <property type="entry name" value="GvpL_GvpF"/>
    <property type="match status" value="1"/>
</dbReference>
<organism evidence="4 5">
    <name type="scientific">Sandaracinus amylolyticus</name>
    <dbReference type="NCBI Taxonomy" id="927083"/>
    <lineage>
        <taxon>Bacteria</taxon>
        <taxon>Pseudomonadati</taxon>
        <taxon>Myxococcota</taxon>
        <taxon>Polyangia</taxon>
        <taxon>Polyangiales</taxon>
        <taxon>Sandaracinaceae</taxon>
        <taxon>Sandaracinus</taxon>
    </lineage>
</organism>
<dbReference type="GO" id="GO:0031411">
    <property type="term" value="C:gas vesicle"/>
    <property type="evidence" value="ECO:0007669"/>
    <property type="project" value="UniProtKB-SubCell"/>
</dbReference>
<dbReference type="AlphaFoldDB" id="A0A0F6YN94"/>
<dbReference type="KEGG" id="samy:DB32_007340"/>
<evidence type="ECO:0000256" key="2">
    <source>
        <dbReference type="ARBA" id="ARBA00035108"/>
    </source>
</evidence>
<dbReference type="GO" id="GO:0031412">
    <property type="term" value="P:gas vesicle organization"/>
    <property type="evidence" value="ECO:0007669"/>
    <property type="project" value="InterPro"/>
</dbReference>
<evidence type="ECO:0000313" key="4">
    <source>
        <dbReference type="EMBL" id="AKF10191.1"/>
    </source>
</evidence>
<accession>A0A0F6YN94</accession>
<comment type="similarity">
    <text evidence="3">Belongs to the gas vesicle GvpF/GvpL family.</text>
</comment>
<gene>
    <name evidence="4" type="ORF">DB32_007340</name>
</gene>
<dbReference type="Proteomes" id="UP000034883">
    <property type="component" value="Chromosome"/>
</dbReference>
<proteinExistence type="inferred from homology"/>